<dbReference type="AlphaFoldDB" id="A0A7X9WZM4"/>
<comment type="caution">
    <text evidence="4">The sequence shown here is derived from an EMBL/GenBank/DDBJ whole genome shotgun (WGS) entry which is preliminary data.</text>
</comment>
<reference evidence="4 5" key="1">
    <citation type="submission" date="2020-04" db="EMBL/GenBank/DDBJ databases">
        <title>Sphingobium sp. AR-3-1 isolated from Arctic soil.</title>
        <authorList>
            <person name="Dahal R.H."/>
            <person name="Chaudhary D.K."/>
        </authorList>
    </citation>
    <scope>NUCLEOTIDE SEQUENCE [LARGE SCALE GENOMIC DNA]</scope>
    <source>
        <strain evidence="4 5">AR-3-1</strain>
    </source>
</reference>
<gene>
    <name evidence="4" type="ORF">HHL08_22055</name>
</gene>
<dbReference type="EMBL" id="JABBFV010000026">
    <property type="protein sequence ID" value="NML12784.1"/>
    <property type="molecule type" value="Genomic_DNA"/>
</dbReference>
<name>A0A7X9WZM4_9SPHN</name>
<dbReference type="InterPro" id="IPR011105">
    <property type="entry name" value="Cell_wall_hydrolase_SleB"/>
</dbReference>
<keyword evidence="5" id="KW-1185">Reference proteome</keyword>
<feature type="domain" description="Cell wall hydrolase SleB" evidence="3">
    <location>
        <begin position="134"/>
        <end position="243"/>
    </location>
</feature>
<protein>
    <submittedName>
        <fullName evidence="4">Cell wall hydrolase</fullName>
    </submittedName>
</protein>
<feature type="transmembrane region" description="Helical" evidence="2">
    <location>
        <begin position="26"/>
        <end position="47"/>
    </location>
</feature>
<feature type="region of interest" description="Disordered" evidence="1">
    <location>
        <begin position="303"/>
        <end position="368"/>
    </location>
</feature>
<sequence>MTPDSAALAWLISPPRRSSFLTTFKGRLATGLILVGLVGALLSFWWLGADSEGLTVPIRDGYVEEGPPLVAAPFAPAALRTLTRQDAQRWNETVPQIDGVSAPARAFLADLANGTTLTRSLDCLTAAIYYEAGNEPVEGQRAVAQVVLNRVRHPAYPNSICGVVYQGAQRETGCQFTFACDGSLSRKPMAGGWARSRSIAAAALGGYVYPAVGWATHYHADYVVPYWAAKLVKIDTVGAHIFYRWAGAWGEQAAFKAAYSGIEPLPVWQSLGEADDAVDKAGASGVAEPRPRAVLANLPEEPDSIEQQGSGVAANAGQATTAPRAAPTGERWVIAGRASRPSTTQVPTRSVIAPPTKQALPVPPIAQP</sequence>
<keyword evidence="2" id="KW-0812">Transmembrane</keyword>
<dbReference type="Gene3D" id="1.10.10.2520">
    <property type="entry name" value="Cell wall hydrolase SleB, domain 1"/>
    <property type="match status" value="1"/>
</dbReference>
<dbReference type="GO" id="GO:0016787">
    <property type="term" value="F:hydrolase activity"/>
    <property type="evidence" value="ECO:0007669"/>
    <property type="project" value="UniProtKB-KW"/>
</dbReference>
<evidence type="ECO:0000313" key="5">
    <source>
        <dbReference type="Proteomes" id="UP000519023"/>
    </source>
</evidence>
<proteinExistence type="predicted"/>
<organism evidence="4 5">
    <name type="scientific">Sphingobium psychrophilum</name>
    <dbReference type="NCBI Taxonomy" id="2728834"/>
    <lineage>
        <taxon>Bacteria</taxon>
        <taxon>Pseudomonadati</taxon>
        <taxon>Pseudomonadota</taxon>
        <taxon>Alphaproteobacteria</taxon>
        <taxon>Sphingomonadales</taxon>
        <taxon>Sphingomonadaceae</taxon>
        <taxon>Sphingobium</taxon>
    </lineage>
</organism>
<dbReference type="Proteomes" id="UP000519023">
    <property type="component" value="Unassembled WGS sequence"/>
</dbReference>
<keyword evidence="4" id="KW-0378">Hydrolase</keyword>
<evidence type="ECO:0000256" key="2">
    <source>
        <dbReference type="SAM" id="Phobius"/>
    </source>
</evidence>
<evidence type="ECO:0000259" key="3">
    <source>
        <dbReference type="Pfam" id="PF07486"/>
    </source>
</evidence>
<keyword evidence="2" id="KW-1133">Transmembrane helix</keyword>
<accession>A0A7X9WZM4</accession>
<keyword evidence="2" id="KW-0472">Membrane</keyword>
<dbReference type="InterPro" id="IPR042047">
    <property type="entry name" value="SleB_dom1"/>
</dbReference>
<dbReference type="Pfam" id="PF07486">
    <property type="entry name" value="Hydrolase_2"/>
    <property type="match status" value="1"/>
</dbReference>
<evidence type="ECO:0000313" key="4">
    <source>
        <dbReference type="EMBL" id="NML12784.1"/>
    </source>
</evidence>
<evidence type="ECO:0000256" key="1">
    <source>
        <dbReference type="SAM" id="MobiDB-lite"/>
    </source>
</evidence>